<organism evidence="1 2">
    <name type="scientific">Nocardioides turkmenicus</name>
    <dbReference type="NCBI Taxonomy" id="2711220"/>
    <lineage>
        <taxon>Bacteria</taxon>
        <taxon>Bacillati</taxon>
        <taxon>Actinomycetota</taxon>
        <taxon>Actinomycetes</taxon>
        <taxon>Propionibacteriales</taxon>
        <taxon>Nocardioidaceae</taxon>
        <taxon>Nocardioides</taxon>
    </lineage>
</organism>
<name>A0A6M1QZN8_9ACTN</name>
<evidence type="ECO:0000313" key="2">
    <source>
        <dbReference type="Proteomes" id="UP000483261"/>
    </source>
</evidence>
<dbReference type="EMBL" id="JAALAA010000024">
    <property type="protein sequence ID" value="NGN95453.1"/>
    <property type="molecule type" value="Genomic_DNA"/>
</dbReference>
<reference evidence="1 2" key="1">
    <citation type="submission" date="2020-02" db="EMBL/GenBank/DDBJ databases">
        <title>Whole-genome analyses of novel actinobacteria.</title>
        <authorList>
            <person name="Sahin N."/>
        </authorList>
    </citation>
    <scope>NUCLEOTIDE SEQUENCE [LARGE SCALE GENOMIC DNA]</scope>
    <source>
        <strain evidence="1 2">KC13</strain>
    </source>
</reference>
<dbReference type="RefSeq" id="WP_165113234.1">
    <property type="nucleotide sequence ID" value="NZ_JAALAA010000024.1"/>
</dbReference>
<protein>
    <submittedName>
        <fullName evidence="1">Uncharacterized protein</fullName>
    </submittedName>
</protein>
<proteinExistence type="predicted"/>
<sequence length="101" mass="10668">MTLQADPAKVGSTAVRWDDYHLDLEAIADKLGGLSTSCFTPAVKAPADTFAHTWEVIAKDEGTAAEALADGLRKALEGITAGDHLSSVEAMLVQNALEETR</sequence>
<dbReference type="Proteomes" id="UP000483261">
    <property type="component" value="Unassembled WGS sequence"/>
</dbReference>
<accession>A0A6M1QZN8</accession>
<comment type="caution">
    <text evidence="1">The sequence shown here is derived from an EMBL/GenBank/DDBJ whole genome shotgun (WGS) entry which is preliminary data.</text>
</comment>
<dbReference type="AlphaFoldDB" id="A0A6M1QZN8"/>
<evidence type="ECO:0000313" key="1">
    <source>
        <dbReference type="EMBL" id="NGN95453.1"/>
    </source>
</evidence>
<gene>
    <name evidence="1" type="ORF">G5C66_22275</name>
</gene>
<keyword evidence="2" id="KW-1185">Reference proteome</keyword>